<feature type="domain" description="Transglycosylase SLT" evidence="3">
    <location>
        <begin position="39"/>
        <end position="334"/>
    </location>
</feature>
<feature type="active site" evidence="1">
    <location>
        <position position="136"/>
    </location>
</feature>
<dbReference type="GO" id="GO:0009253">
    <property type="term" value="P:peptidoglycan catabolic process"/>
    <property type="evidence" value="ECO:0007669"/>
    <property type="project" value="TreeGrafter"/>
</dbReference>
<evidence type="ECO:0000313" key="4">
    <source>
        <dbReference type="EMBL" id="MBB5272348.1"/>
    </source>
</evidence>
<feature type="signal peptide" evidence="2">
    <location>
        <begin position="1"/>
        <end position="18"/>
    </location>
</feature>
<evidence type="ECO:0000259" key="3">
    <source>
        <dbReference type="Pfam" id="PF13406"/>
    </source>
</evidence>
<evidence type="ECO:0000313" key="5">
    <source>
        <dbReference type="Proteomes" id="UP000532440"/>
    </source>
</evidence>
<dbReference type="InterPro" id="IPR011757">
    <property type="entry name" value="Lytic_transglycosylase_MltB"/>
</dbReference>
<organism evidence="4 5">
    <name type="scientific">Quisquiliibacterium transsilvanicum</name>
    <dbReference type="NCBI Taxonomy" id="1549638"/>
    <lineage>
        <taxon>Bacteria</taxon>
        <taxon>Pseudomonadati</taxon>
        <taxon>Pseudomonadota</taxon>
        <taxon>Betaproteobacteria</taxon>
        <taxon>Burkholderiales</taxon>
        <taxon>Burkholderiaceae</taxon>
        <taxon>Quisquiliibacterium</taxon>
    </lineage>
</organism>
<proteinExistence type="predicted"/>
<dbReference type="EMBL" id="JACHGB010000004">
    <property type="protein sequence ID" value="MBB5272348.1"/>
    <property type="molecule type" value="Genomic_DNA"/>
</dbReference>
<feature type="chain" id="PRO_5030708903" evidence="2">
    <location>
        <begin position="19"/>
        <end position="340"/>
    </location>
</feature>
<dbReference type="GO" id="GO:0008933">
    <property type="term" value="F:peptidoglycan lytic transglycosylase activity"/>
    <property type="evidence" value="ECO:0007669"/>
    <property type="project" value="TreeGrafter"/>
</dbReference>
<keyword evidence="5" id="KW-1185">Reference proteome</keyword>
<dbReference type="Pfam" id="PF13406">
    <property type="entry name" value="SLT_2"/>
    <property type="match status" value="1"/>
</dbReference>
<dbReference type="CDD" id="cd13399">
    <property type="entry name" value="Slt35-like"/>
    <property type="match status" value="1"/>
</dbReference>
<dbReference type="RefSeq" id="WP_183967663.1">
    <property type="nucleotide sequence ID" value="NZ_BAABEW010000025.1"/>
</dbReference>
<sequence>MPLLLAVLLVIATVPAEAKRPPAEPARPPAAEAPHYGDRPEAAEFVDAMVERHGFERPALERVFRDARRNATVLRLIAPAPSGFKRSWKAYRARFLDPLRVREGVAFWRTHEAALERARATWQVPPEIVVAIIGVETIYGRVTGDFRVLDALSTLAFDYPRRADYFRSELEQFLLHAREDGADVTSVRGSFAGAIGLPQFMPGSIRRYATDFDGDGKIDLRASPVDAIGSVARFLAEHGWRGGEPTHYPARFAPGTDPAPLIEAGIEPRFTAAELAERGVGSPAEIPADALLALIDLPNADADPDYHLGARNFYVITRYNRSSFYAMAVIELAEVLASAR</sequence>
<dbReference type="PANTHER" id="PTHR30163:SF9">
    <property type="entry name" value="MEMBRANE-BOUND LYTIC MUREIN TRANSGLYCOSYLASE B"/>
    <property type="match status" value="1"/>
</dbReference>
<dbReference type="NCBIfam" id="TIGR02282">
    <property type="entry name" value="MltB"/>
    <property type="match status" value="1"/>
</dbReference>
<evidence type="ECO:0000256" key="1">
    <source>
        <dbReference type="PIRSR" id="PIRSR611757-1"/>
    </source>
</evidence>
<dbReference type="FunFam" id="1.10.8.350:FF:000001">
    <property type="entry name" value="Lytic murein transglycosylase B"/>
    <property type="match status" value="1"/>
</dbReference>
<dbReference type="InterPro" id="IPR031304">
    <property type="entry name" value="SLT_2"/>
</dbReference>
<evidence type="ECO:0000256" key="2">
    <source>
        <dbReference type="SAM" id="SignalP"/>
    </source>
</evidence>
<accession>A0A7W8HJH5</accession>
<protein>
    <submittedName>
        <fullName evidence="4">Membrane-bound lytic murein transglycosylase B</fullName>
    </submittedName>
</protein>
<dbReference type="Gene3D" id="1.10.8.350">
    <property type="entry name" value="Bacterial muramidase"/>
    <property type="match status" value="1"/>
</dbReference>
<dbReference type="Proteomes" id="UP000532440">
    <property type="component" value="Unassembled WGS sequence"/>
</dbReference>
<dbReference type="SUPFAM" id="SSF53955">
    <property type="entry name" value="Lysozyme-like"/>
    <property type="match status" value="1"/>
</dbReference>
<comment type="caution">
    <text evidence="4">The sequence shown here is derived from an EMBL/GenBank/DDBJ whole genome shotgun (WGS) entry which is preliminary data.</text>
</comment>
<reference evidence="4 5" key="1">
    <citation type="submission" date="2020-08" db="EMBL/GenBank/DDBJ databases">
        <title>Genomic Encyclopedia of Type Strains, Phase IV (KMG-IV): sequencing the most valuable type-strain genomes for metagenomic binning, comparative biology and taxonomic classification.</title>
        <authorList>
            <person name="Goeker M."/>
        </authorList>
    </citation>
    <scope>NUCLEOTIDE SEQUENCE [LARGE SCALE GENOMIC DNA]</scope>
    <source>
        <strain evidence="4 5">DSM 29781</strain>
    </source>
</reference>
<keyword evidence="2" id="KW-0732">Signal</keyword>
<gene>
    <name evidence="4" type="ORF">HNQ70_002362</name>
</gene>
<dbReference type="AlphaFoldDB" id="A0A7W8HJH5"/>
<dbReference type="InterPro" id="IPR023346">
    <property type="entry name" value="Lysozyme-like_dom_sf"/>
</dbReference>
<dbReference type="InterPro" id="IPR043426">
    <property type="entry name" value="MltB-like"/>
</dbReference>
<name>A0A7W8HJH5_9BURK</name>
<dbReference type="PANTHER" id="PTHR30163">
    <property type="entry name" value="MEMBRANE-BOUND LYTIC MUREIN TRANSGLYCOSYLASE B"/>
    <property type="match status" value="1"/>
</dbReference>
<dbReference type="Gene3D" id="1.10.530.10">
    <property type="match status" value="1"/>
</dbReference>